<dbReference type="PANTHER" id="PTHR30092">
    <property type="entry name" value="INNER MEMBRANE PROTEIN CRED"/>
    <property type="match status" value="1"/>
</dbReference>
<feature type="transmembrane region" description="Helical" evidence="1">
    <location>
        <begin position="422"/>
        <end position="444"/>
    </location>
</feature>
<protein>
    <submittedName>
        <fullName evidence="2">Cell envelope integrity protein CreD</fullName>
    </submittedName>
</protein>
<dbReference type="EMBL" id="BSOZ01000001">
    <property type="protein sequence ID" value="GLS02862.1"/>
    <property type="molecule type" value="Genomic_DNA"/>
</dbReference>
<keyword evidence="1" id="KW-1133">Transmembrane helix</keyword>
<dbReference type="PIRSF" id="PIRSF004548">
    <property type="entry name" value="CreD"/>
    <property type="match status" value="1"/>
</dbReference>
<feature type="transmembrane region" description="Helical" evidence="1">
    <location>
        <begin position="399"/>
        <end position="416"/>
    </location>
</feature>
<dbReference type="Pfam" id="PF06123">
    <property type="entry name" value="CreD"/>
    <property type="match status" value="1"/>
</dbReference>
<gene>
    <name evidence="2" type="primary">creD</name>
    <name evidence="2" type="ORF">GCM10007860_00050</name>
</gene>
<dbReference type="Proteomes" id="UP001156836">
    <property type="component" value="Unassembled WGS sequence"/>
</dbReference>
<sequence length="477" mass="51325">MNRSLAWKLAALAFLVVVLLIPLSMVRGLVEERQQRAQQVEQEMAAYSARPQTLVGPLVVLPYRKTVWTLSEKQQDGHTVKEWRAASADESVVVLQPERLTLKAGLDSETLRRGIYESRLYHADARLSGGFRIPARAELEAPAGRGERVEYEWGRPFLTLGVSDARGIGALAGQLDEAPLQFLPGAGVNWLSAGLHAPLDLAVGGDARTSTFALQLKLAGTGELAVAPVGKAVNVTLSGNWPHPSFDGRFAPVRRQVTGQGFAAEWETSYWASGFTDEAVAACVKRGAECGLFGGEQLGLRLIDPVNRYLLAERTVKYAELFLLLIFGAVLVVEVVKRVAVHPVQYGLVGIALALFFLLTLSLAEHIAFAAAYWIAAGASTALLGFYGSHVLGGWRRGAGFAGLLAGLYGLLFGILQSEDVALLMGSLALFALLAVVMVLTRGVDWYALAPVRRGPTDLGPTDPVVPDEVPPEPKRD</sequence>
<keyword evidence="1" id="KW-0812">Transmembrane</keyword>
<accession>A0ABQ6BN34</accession>
<dbReference type="NCBIfam" id="NF008712">
    <property type="entry name" value="PRK11715.1-1"/>
    <property type="match status" value="1"/>
</dbReference>
<dbReference type="PANTHER" id="PTHR30092:SF0">
    <property type="entry name" value="INNER MEMBRANE PROTEIN CRED"/>
    <property type="match status" value="1"/>
</dbReference>
<keyword evidence="1" id="KW-0472">Membrane</keyword>
<dbReference type="RefSeq" id="WP_018746403.1">
    <property type="nucleotide sequence ID" value="NZ_BSOZ01000001.1"/>
</dbReference>
<feature type="transmembrane region" description="Helical" evidence="1">
    <location>
        <begin position="318"/>
        <end position="336"/>
    </location>
</feature>
<feature type="transmembrane region" description="Helical" evidence="1">
    <location>
        <begin position="367"/>
        <end position="387"/>
    </location>
</feature>
<evidence type="ECO:0000313" key="3">
    <source>
        <dbReference type="Proteomes" id="UP001156836"/>
    </source>
</evidence>
<keyword evidence="3" id="KW-1185">Reference proteome</keyword>
<reference evidence="3" key="1">
    <citation type="journal article" date="2019" name="Int. J. Syst. Evol. Microbiol.">
        <title>The Global Catalogue of Microorganisms (GCM) 10K type strain sequencing project: providing services to taxonomists for standard genome sequencing and annotation.</title>
        <authorList>
            <consortium name="The Broad Institute Genomics Platform"/>
            <consortium name="The Broad Institute Genome Sequencing Center for Infectious Disease"/>
            <person name="Wu L."/>
            <person name="Ma J."/>
        </authorList>
    </citation>
    <scope>NUCLEOTIDE SEQUENCE [LARGE SCALE GENOMIC DNA]</scope>
    <source>
        <strain evidence="3">NBRC 104970</strain>
    </source>
</reference>
<proteinExistence type="predicted"/>
<evidence type="ECO:0000313" key="2">
    <source>
        <dbReference type="EMBL" id="GLS02862.1"/>
    </source>
</evidence>
<comment type="caution">
    <text evidence="2">The sequence shown here is derived from an EMBL/GenBank/DDBJ whole genome shotgun (WGS) entry which is preliminary data.</text>
</comment>
<feature type="transmembrane region" description="Helical" evidence="1">
    <location>
        <begin position="343"/>
        <end position="361"/>
    </location>
</feature>
<evidence type="ECO:0000256" key="1">
    <source>
        <dbReference type="SAM" id="Phobius"/>
    </source>
</evidence>
<name>A0ABQ6BN34_9NEIS</name>
<dbReference type="InterPro" id="IPR010364">
    <property type="entry name" value="Uncharacterised_IM_CreD"/>
</dbReference>
<organism evidence="2 3">
    <name type="scientific">Chitiniphilus shinanonensis</name>
    <dbReference type="NCBI Taxonomy" id="553088"/>
    <lineage>
        <taxon>Bacteria</taxon>
        <taxon>Pseudomonadati</taxon>
        <taxon>Pseudomonadota</taxon>
        <taxon>Betaproteobacteria</taxon>
        <taxon>Neisseriales</taxon>
        <taxon>Chitinibacteraceae</taxon>
        <taxon>Chitiniphilus</taxon>
    </lineage>
</organism>